<reference key="2">
    <citation type="submission" date="2011-04" db="EMBL/GenBank/DDBJ databases">
        <title>Complete sequence of chromosome of Haliscomenobacter hydrossis DSM 1100.</title>
        <authorList>
            <consortium name="US DOE Joint Genome Institute (JGI-PGF)"/>
            <person name="Lucas S."/>
            <person name="Han J."/>
            <person name="Lapidus A."/>
            <person name="Bruce D."/>
            <person name="Goodwin L."/>
            <person name="Pitluck S."/>
            <person name="Peters L."/>
            <person name="Kyrpides N."/>
            <person name="Mavromatis K."/>
            <person name="Ivanova N."/>
            <person name="Ovchinnikova G."/>
            <person name="Pagani I."/>
            <person name="Daligault H."/>
            <person name="Detter J.C."/>
            <person name="Han C."/>
            <person name="Land M."/>
            <person name="Hauser L."/>
            <person name="Markowitz V."/>
            <person name="Cheng J.-F."/>
            <person name="Hugenholtz P."/>
            <person name="Woyke T."/>
            <person name="Wu D."/>
            <person name="Verbarg S."/>
            <person name="Frueling A."/>
            <person name="Brambilla E."/>
            <person name="Klenk H.-P."/>
            <person name="Eisen J.A."/>
        </authorList>
    </citation>
    <scope>NUCLEOTIDE SEQUENCE</scope>
    <source>
        <strain>DSM 1100</strain>
    </source>
</reference>
<evidence type="ECO:0000256" key="1">
    <source>
        <dbReference type="SAM" id="SignalP"/>
    </source>
</evidence>
<dbReference type="Proteomes" id="UP000008461">
    <property type="component" value="Chromosome"/>
</dbReference>
<dbReference type="AlphaFoldDB" id="F4KPA7"/>
<organism evidence="2 3">
    <name type="scientific">Haliscomenobacter hydrossis (strain ATCC 27775 / DSM 1100 / LMG 10767 / O)</name>
    <dbReference type="NCBI Taxonomy" id="760192"/>
    <lineage>
        <taxon>Bacteria</taxon>
        <taxon>Pseudomonadati</taxon>
        <taxon>Bacteroidota</taxon>
        <taxon>Saprospiria</taxon>
        <taxon>Saprospirales</taxon>
        <taxon>Haliscomenobacteraceae</taxon>
        <taxon>Haliscomenobacter</taxon>
    </lineage>
</organism>
<evidence type="ECO:0000313" key="3">
    <source>
        <dbReference type="Proteomes" id="UP000008461"/>
    </source>
</evidence>
<dbReference type="SUPFAM" id="SSF56925">
    <property type="entry name" value="OMPA-like"/>
    <property type="match status" value="2"/>
</dbReference>
<keyword evidence="3" id="KW-1185">Reference proteome</keyword>
<dbReference type="EMBL" id="CP002691">
    <property type="protein sequence ID" value="AEE48901.1"/>
    <property type="molecule type" value="Genomic_DNA"/>
</dbReference>
<dbReference type="OrthoDB" id="945117at2"/>
<dbReference type="InterPro" id="IPR011250">
    <property type="entry name" value="OMP/PagP_B-barrel"/>
</dbReference>
<gene>
    <name evidence="2" type="ordered locus">Halhy_1002</name>
</gene>
<dbReference type="eggNOG" id="COG3637">
    <property type="taxonomic scope" value="Bacteria"/>
</dbReference>
<name>F4KPA7_HALH1</name>
<dbReference type="HOGENOM" id="CLU_787015_0_0_10"/>
<protein>
    <submittedName>
        <fullName evidence="2">Uncharacterized protein</fullName>
    </submittedName>
</protein>
<evidence type="ECO:0000313" key="2">
    <source>
        <dbReference type="EMBL" id="AEE48901.1"/>
    </source>
</evidence>
<keyword evidence="1" id="KW-0732">Signal</keyword>
<accession>F4KPA7</accession>
<feature type="chain" id="PRO_5005347172" evidence="1">
    <location>
        <begin position="21"/>
        <end position="341"/>
    </location>
</feature>
<dbReference type="RefSeq" id="WP_013763458.1">
    <property type="nucleotide sequence ID" value="NC_015510.1"/>
</dbReference>
<dbReference type="Gene3D" id="2.40.160.20">
    <property type="match status" value="1"/>
</dbReference>
<feature type="signal peptide" evidence="1">
    <location>
        <begin position="1"/>
        <end position="20"/>
    </location>
</feature>
<sequence>MKPLHLTLVCLLYASTGLFAQVQKGAIYLPPTQIFSGSFGIASDKFSANLLSKNDQSSLNLSFLTAGGYALSDHFLVWGAGAFSTNSEMATSYSRLGVSLNARYYLNPEASTSNFFIEFGGNTDLELVPDGQKRWGYQAGVGLSHFISPSLALEVGAGRQQTGKQASFALYTGLAIYLNKERIASTTSINPFQKGTWMLGTGLMKLRFPEVANQQQDLNLSPQVAYFVADRFAAGLSFNYNDINLEGVKSTYWTLEPHLRYYYRIRAKAGLFFTAGAGPYASRVEDGDYTESKSGFFYGLGMGTNVLITPSLAVEVGPNFRHYTHANLTRMGLDLGIRMFL</sequence>
<proteinExistence type="predicted"/>
<dbReference type="KEGG" id="hhy:Halhy_1002"/>
<reference evidence="2 3" key="1">
    <citation type="journal article" date="2011" name="Stand. Genomic Sci.">
        <title>Complete genome sequence of Haliscomenobacter hydrossis type strain (O).</title>
        <authorList>
            <consortium name="US DOE Joint Genome Institute (JGI-PGF)"/>
            <person name="Daligault H."/>
            <person name="Lapidus A."/>
            <person name="Zeytun A."/>
            <person name="Nolan M."/>
            <person name="Lucas S."/>
            <person name="Del Rio T.G."/>
            <person name="Tice H."/>
            <person name="Cheng J.F."/>
            <person name="Tapia R."/>
            <person name="Han C."/>
            <person name="Goodwin L."/>
            <person name="Pitluck S."/>
            <person name="Liolios K."/>
            <person name="Pagani I."/>
            <person name="Ivanova N."/>
            <person name="Huntemann M."/>
            <person name="Mavromatis K."/>
            <person name="Mikhailova N."/>
            <person name="Pati A."/>
            <person name="Chen A."/>
            <person name="Palaniappan K."/>
            <person name="Land M."/>
            <person name="Hauser L."/>
            <person name="Brambilla E.M."/>
            <person name="Rohde M."/>
            <person name="Verbarg S."/>
            <person name="Goker M."/>
            <person name="Bristow J."/>
            <person name="Eisen J.A."/>
            <person name="Markowitz V."/>
            <person name="Hugenholtz P."/>
            <person name="Kyrpides N.C."/>
            <person name="Klenk H.P."/>
            <person name="Woyke T."/>
        </authorList>
    </citation>
    <scope>NUCLEOTIDE SEQUENCE [LARGE SCALE GENOMIC DNA]</scope>
    <source>
        <strain evidence="3">ATCC 27775 / DSM 1100 / LMG 10767 / O</strain>
    </source>
</reference>
<dbReference type="STRING" id="760192.Halhy_1002"/>